<feature type="domain" description="Mur ligase C-terminal" evidence="12">
    <location>
        <begin position="317"/>
        <end position="430"/>
    </location>
</feature>
<comment type="subcellular location">
    <subcellularLocation>
        <location evidence="10 11">Cytoplasm</location>
    </subcellularLocation>
</comment>
<dbReference type="KEGG" id="ima:PO878_08015"/>
<dbReference type="PANTHER" id="PTHR43024:SF1">
    <property type="entry name" value="UDP-N-ACETYLMURAMOYL-TRIPEPTIDE--D-ALANYL-D-ALANINE LIGASE"/>
    <property type="match status" value="1"/>
</dbReference>
<dbReference type="InterPro" id="IPR036565">
    <property type="entry name" value="Mur-like_cat_sf"/>
</dbReference>
<dbReference type="SUPFAM" id="SSF63418">
    <property type="entry name" value="MurE/MurF N-terminal domain"/>
    <property type="match status" value="1"/>
</dbReference>
<evidence type="ECO:0000256" key="6">
    <source>
        <dbReference type="ARBA" id="ARBA00022960"/>
    </source>
</evidence>
<dbReference type="HAMAP" id="MF_02019">
    <property type="entry name" value="MurF"/>
    <property type="match status" value="1"/>
</dbReference>
<dbReference type="GO" id="GO:0071555">
    <property type="term" value="P:cell wall organization"/>
    <property type="evidence" value="ECO:0007669"/>
    <property type="project" value="UniProtKB-KW"/>
</dbReference>
<dbReference type="InterPro" id="IPR035911">
    <property type="entry name" value="MurE/MurF_N"/>
</dbReference>
<dbReference type="Pfam" id="PF02875">
    <property type="entry name" value="Mur_ligase_C"/>
    <property type="match status" value="1"/>
</dbReference>
<keyword evidence="2 10" id="KW-0436">Ligase</keyword>
<evidence type="ECO:0000256" key="7">
    <source>
        <dbReference type="ARBA" id="ARBA00022984"/>
    </source>
</evidence>
<dbReference type="AlphaFoldDB" id="A0AAE9YCG6"/>
<evidence type="ECO:0000256" key="2">
    <source>
        <dbReference type="ARBA" id="ARBA00022598"/>
    </source>
</evidence>
<dbReference type="InterPro" id="IPR013221">
    <property type="entry name" value="Mur_ligase_cen"/>
</dbReference>
<keyword evidence="5 10" id="KW-0067">ATP-binding</keyword>
<keyword evidence="6 10" id="KW-0133">Cell shape</keyword>
<evidence type="ECO:0000256" key="10">
    <source>
        <dbReference type="HAMAP-Rule" id="MF_02019"/>
    </source>
</evidence>
<evidence type="ECO:0000256" key="5">
    <source>
        <dbReference type="ARBA" id="ARBA00022840"/>
    </source>
</evidence>
<dbReference type="EC" id="6.3.2.10" evidence="10 11"/>
<feature type="domain" description="Mur ligase central" evidence="13">
    <location>
        <begin position="105"/>
        <end position="293"/>
    </location>
</feature>
<dbReference type="InterPro" id="IPR004101">
    <property type="entry name" value="Mur_ligase_C"/>
</dbReference>
<dbReference type="GO" id="GO:0047480">
    <property type="term" value="F:UDP-N-acetylmuramoyl-tripeptide-D-alanyl-D-alanine ligase activity"/>
    <property type="evidence" value="ECO:0007669"/>
    <property type="project" value="UniProtKB-UniRule"/>
</dbReference>
<comment type="pathway">
    <text evidence="10 11">Cell wall biogenesis; peptidoglycan biosynthesis.</text>
</comment>
<protein>
    <recommendedName>
        <fullName evidence="10 11">UDP-N-acetylmuramoyl-tripeptide--D-alanyl-D-alanine ligase</fullName>
        <ecNumber evidence="10 11">6.3.2.10</ecNumber>
    </recommendedName>
    <alternativeName>
        <fullName evidence="10">D-alanyl-D-alanine-adding enzyme</fullName>
    </alternativeName>
</protein>
<comment type="similarity">
    <text evidence="10">Belongs to the MurCDEF family. MurF subfamily.</text>
</comment>
<keyword evidence="3 10" id="KW-0132">Cell division</keyword>
<dbReference type="InterPro" id="IPR005863">
    <property type="entry name" value="UDP-N-AcMur_synth"/>
</dbReference>
<evidence type="ECO:0000256" key="3">
    <source>
        <dbReference type="ARBA" id="ARBA00022618"/>
    </source>
</evidence>
<dbReference type="GO" id="GO:0008360">
    <property type="term" value="P:regulation of cell shape"/>
    <property type="evidence" value="ECO:0007669"/>
    <property type="project" value="UniProtKB-KW"/>
</dbReference>
<dbReference type="Gene3D" id="3.40.1190.10">
    <property type="entry name" value="Mur-like, catalytic domain"/>
    <property type="match status" value="1"/>
</dbReference>
<dbReference type="GO" id="GO:0009252">
    <property type="term" value="P:peptidoglycan biosynthetic process"/>
    <property type="evidence" value="ECO:0007669"/>
    <property type="project" value="UniProtKB-UniRule"/>
</dbReference>
<keyword evidence="8 10" id="KW-0131">Cell cycle</keyword>
<reference evidence="14" key="1">
    <citation type="submission" date="2023-01" db="EMBL/GenBank/DDBJ databases">
        <title>The diversity of Class Acidimicrobiia in South China Sea sediment environments and the proposal of Iamia marina sp. nov., a novel species of the genus Iamia.</title>
        <authorList>
            <person name="He Y."/>
            <person name="Tian X."/>
        </authorList>
    </citation>
    <scope>NUCLEOTIDE SEQUENCE</scope>
    <source>
        <strain evidence="14">DSM 19957</strain>
    </source>
</reference>
<keyword evidence="9 10" id="KW-0961">Cell wall biogenesis/degradation</keyword>
<proteinExistence type="inferred from homology"/>
<dbReference type="SUPFAM" id="SSF53623">
    <property type="entry name" value="MurD-like peptide ligases, catalytic domain"/>
    <property type="match status" value="1"/>
</dbReference>
<dbReference type="InterPro" id="IPR036615">
    <property type="entry name" value="Mur_ligase_C_dom_sf"/>
</dbReference>
<evidence type="ECO:0000256" key="4">
    <source>
        <dbReference type="ARBA" id="ARBA00022741"/>
    </source>
</evidence>
<dbReference type="SUPFAM" id="SSF53244">
    <property type="entry name" value="MurD-like peptide ligases, peptide-binding domain"/>
    <property type="match status" value="1"/>
</dbReference>
<evidence type="ECO:0000256" key="9">
    <source>
        <dbReference type="ARBA" id="ARBA00023316"/>
    </source>
</evidence>
<dbReference type="RefSeq" id="WP_272738189.1">
    <property type="nucleotide sequence ID" value="NZ_CP116942.1"/>
</dbReference>
<evidence type="ECO:0000259" key="13">
    <source>
        <dbReference type="Pfam" id="PF08245"/>
    </source>
</evidence>
<evidence type="ECO:0000256" key="8">
    <source>
        <dbReference type="ARBA" id="ARBA00023306"/>
    </source>
</evidence>
<comment type="function">
    <text evidence="10 11">Involved in cell wall formation. Catalyzes the final step in the synthesis of UDP-N-acetylmuramoyl-pentapeptide, the precursor of murein.</text>
</comment>
<dbReference type="Gene3D" id="3.40.1390.10">
    <property type="entry name" value="MurE/MurF, N-terminal domain"/>
    <property type="match status" value="1"/>
</dbReference>
<dbReference type="Pfam" id="PF08245">
    <property type="entry name" value="Mur_ligase_M"/>
    <property type="match status" value="1"/>
</dbReference>
<dbReference type="Proteomes" id="UP001216390">
    <property type="component" value="Chromosome"/>
</dbReference>
<dbReference type="GO" id="GO:0051301">
    <property type="term" value="P:cell division"/>
    <property type="evidence" value="ECO:0007669"/>
    <property type="project" value="UniProtKB-KW"/>
</dbReference>
<keyword evidence="1 10" id="KW-0963">Cytoplasm</keyword>
<evidence type="ECO:0000256" key="1">
    <source>
        <dbReference type="ARBA" id="ARBA00022490"/>
    </source>
</evidence>
<gene>
    <name evidence="10 14" type="primary">murF</name>
    <name evidence="14" type="ORF">PO878_08015</name>
</gene>
<feature type="binding site" evidence="10">
    <location>
        <begin position="107"/>
        <end position="113"/>
    </location>
    <ligand>
        <name>ATP</name>
        <dbReference type="ChEBI" id="CHEBI:30616"/>
    </ligand>
</feature>
<keyword evidence="4 10" id="KW-0547">Nucleotide-binding</keyword>
<dbReference type="NCBIfam" id="TIGR01143">
    <property type="entry name" value="murF"/>
    <property type="match status" value="1"/>
</dbReference>
<evidence type="ECO:0000313" key="14">
    <source>
        <dbReference type="EMBL" id="WCO68673.1"/>
    </source>
</evidence>
<name>A0AAE9YCG6_9ACTN</name>
<dbReference type="GO" id="GO:0005737">
    <property type="term" value="C:cytoplasm"/>
    <property type="evidence" value="ECO:0007669"/>
    <property type="project" value="UniProtKB-SubCell"/>
</dbReference>
<dbReference type="PANTHER" id="PTHR43024">
    <property type="entry name" value="UDP-N-ACETYLMURAMOYL-TRIPEPTIDE--D-ALANYL-D-ALANINE LIGASE"/>
    <property type="match status" value="1"/>
</dbReference>
<keyword evidence="7 10" id="KW-0573">Peptidoglycan synthesis</keyword>
<dbReference type="EMBL" id="CP116942">
    <property type="protein sequence ID" value="WCO68673.1"/>
    <property type="molecule type" value="Genomic_DNA"/>
</dbReference>
<dbReference type="InterPro" id="IPR051046">
    <property type="entry name" value="MurCDEF_CellWall_CoF430Synth"/>
</dbReference>
<sequence>MRLTVQDLATATGGTVAGDPTVTVDGLGVDTRDLAPGTGFVALVAERDGHDYADAAVAAGAPAVVASRPLPDVGVPVVEVADTAAALLDVGRLARTRLPDRVVGITGSVGKTSAKDLLAGVLAPRWATTASARSFNNEIGVPLTLAGAPEGTEAVVVEMGARGVGHIALLCDVARPTAAIVTAVAPAHLEMFGTVEDVARAKGELVEALPADGVAVLNADDHRVAAMAGRTSARVLTYGIGPASQADVRAEDLVLDDLLRPRLRLVTPWGEAQVGLAVHGAHQAANALAAAACGLALGVDLDDVAEALATTRVSDLRMDISRAPSGAVVVNDAYNANPASTRAALDALAALPVTGQRVAVLGLMAELGGDTDRLHGEVAAHADALGVRVVSVDAPGYGVAGADAVADVDAALALLAGLGDGDAVLVKGSRVAALERVASALLAD</sequence>
<evidence type="ECO:0000256" key="11">
    <source>
        <dbReference type="RuleBase" id="RU004136"/>
    </source>
</evidence>
<dbReference type="GO" id="GO:0005524">
    <property type="term" value="F:ATP binding"/>
    <property type="evidence" value="ECO:0007669"/>
    <property type="project" value="UniProtKB-UniRule"/>
</dbReference>
<keyword evidence="15" id="KW-1185">Reference proteome</keyword>
<organism evidence="14 15">
    <name type="scientific">Iamia majanohamensis</name>
    <dbReference type="NCBI Taxonomy" id="467976"/>
    <lineage>
        <taxon>Bacteria</taxon>
        <taxon>Bacillati</taxon>
        <taxon>Actinomycetota</taxon>
        <taxon>Acidimicrobiia</taxon>
        <taxon>Acidimicrobiales</taxon>
        <taxon>Iamiaceae</taxon>
        <taxon>Iamia</taxon>
    </lineage>
</organism>
<evidence type="ECO:0000259" key="12">
    <source>
        <dbReference type="Pfam" id="PF02875"/>
    </source>
</evidence>
<evidence type="ECO:0000313" key="15">
    <source>
        <dbReference type="Proteomes" id="UP001216390"/>
    </source>
</evidence>
<comment type="catalytic activity">
    <reaction evidence="10 11">
        <text>D-alanyl-D-alanine + UDP-N-acetyl-alpha-D-muramoyl-L-alanyl-gamma-D-glutamyl-meso-2,6-diaminopimelate + ATP = UDP-N-acetyl-alpha-D-muramoyl-L-alanyl-gamma-D-glutamyl-meso-2,6-diaminopimeloyl-D-alanyl-D-alanine + ADP + phosphate + H(+)</text>
        <dbReference type="Rhea" id="RHEA:28374"/>
        <dbReference type="ChEBI" id="CHEBI:15378"/>
        <dbReference type="ChEBI" id="CHEBI:30616"/>
        <dbReference type="ChEBI" id="CHEBI:43474"/>
        <dbReference type="ChEBI" id="CHEBI:57822"/>
        <dbReference type="ChEBI" id="CHEBI:61386"/>
        <dbReference type="ChEBI" id="CHEBI:83905"/>
        <dbReference type="ChEBI" id="CHEBI:456216"/>
        <dbReference type="EC" id="6.3.2.10"/>
    </reaction>
</comment>
<dbReference type="Gene3D" id="3.90.190.20">
    <property type="entry name" value="Mur ligase, C-terminal domain"/>
    <property type="match status" value="1"/>
</dbReference>
<accession>A0AAE9YCG6</accession>